<gene>
    <name evidence="1" type="ORF">LARV_03746</name>
</gene>
<proteinExistence type="predicted"/>
<evidence type="ECO:0000313" key="2">
    <source>
        <dbReference type="Proteomes" id="UP000055060"/>
    </source>
</evidence>
<evidence type="ECO:0000313" key="1">
    <source>
        <dbReference type="EMBL" id="GAP15951.1"/>
    </source>
</evidence>
<dbReference type="RefSeq" id="WP_075075349.1">
    <property type="nucleotide sequence ID" value="NZ_DF967973.1"/>
</dbReference>
<protein>
    <submittedName>
        <fullName evidence="1">Transposase</fullName>
    </submittedName>
</protein>
<name>A0A0K8MY60_9CHLR</name>
<organism evidence="1">
    <name type="scientific">Longilinea arvoryzae</name>
    <dbReference type="NCBI Taxonomy" id="360412"/>
    <lineage>
        <taxon>Bacteria</taxon>
        <taxon>Bacillati</taxon>
        <taxon>Chloroflexota</taxon>
        <taxon>Anaerolineae</taxon>
        <taxon>Anaerolineales</taxon>
        <taxon>Anaerolineaceae</taxon>
        <taxon>Longilinea</taxon>
    </lineage>
</organism>
<reference evidence="1" key="1">
    <citation type="submission" date="2015-07" db="EMBL/GenBank/DDBJ databases">
        <title>Draft Genome Sequences of Anaerolinea thermolimosa IMO-1, Bellilinea caldifistulae GOMI-1, Leptolinea tardivitalis YMTK-2, Levilinea saccharolytica KIBI-1,Longilinea arvoryzae KOME-1, Previously Described as Members of the Anaerolineaceae (Chloroflexi).</title>
        <authorList>
            <person name="Sekiguchi Y."/>
            <person name="Ohashi A."/>
            <person name="Matsuura N."/>
            <person name="Tourlousse M.D."/>
        </authorList>
    </citation>
    <scope>NUCLEOTIDE SEQUENCE [LARGE SCALE GENOMIC DNA]</scope>
    <source>
        <strain evidence="1">KOME-1</strain>
    </source>
</reference>
<sequence>MEQQISVSVVGIDVSKNRLDVSIAGQDWAESNDIIGIEAFIDKLKPLAPGLIVVEATGGLERAVVSLLSLDGIRSLSVWSLLRIAK</sequence>
<dbReference type="OrthoDB" id="156432at2"/>
<dbReference type="EMBL" id="DF967973">
    <property type="protein sequence ID" value="GAP15951.1"/>
    <property type="molecule type" value="Genomic_DNA"/>
</dbReference>
<keyword evidence="2" id="KW-1185">Reference proteome</keyword>
<dbReference type="Proteomes" id="UP000055060">
    <property type="component" value="Unassembled WGS sequence"/>
</dbReference>
<accession>A0A0K8MY60</accession>
<dbReference type="AlphaFoldDB" id="A0A0K8MY60"/>